<feature type="chain" id="PRO_5012822694" description="Lipoprotein" evidence="2">
    <location>
        <begin position="28"/>
        <end position="125"/>
    </location>
</feature>
<dbReference type="Proteomes" id="UP000191931">
    <property type="component" value="Unassembled WGS sequence"/>
</dbReference>
<evidence type="ECO:0000256" key="2">
    <source>
        <dbReference type="SAM" id="SignalP"/>
    </source>
</evidence>
<reference evidence="3 4" key="1">
    <citation type="submission" date="2017-03" db="EMBL/GenBank/DDBJ databases">
        <authorList>
            <person name="Afonso C.L."/>
            <person name="Miller P.J."/>
            <person name="Scott M.A."/>
            <person name="Spackman E."/>
            <person name="Goraichik I."/>
            <person name="Dimitrov K.M."/>
            <person name="Suarez D.L."/>
            <person name="Swayne D.E."/>
        </authorList>
    </citation>
    <scope>NUCLEOTIDE SEQUENCE [LARGE SCALE GENOMIC DNA]</scope>
    <source>
        <strain evidence="3">PRJEB14757</strain>
    </source>
</reference>
<feature type="region of interest" description="Disordered" evidence="1">
    <location>
        <begin position="51"/>
        <end position="85"/>
    </location>
</feature>
<dbReference type="EMBL" id="FWEV01000070">
    <property type="protein sequence ID" value="SLM28857.1"/>
    <property type="molecule type" value="Genomic_DNA"/>
</dbReference>
<organism evidence="3 4">
    <name type="scientific">Desulfamplus magnetovallimortis</name>
    <dbReference type="NCBI Taxonomy" id="1246637"/>
    <lineage>
        <taxon>Bacteria</taxon>
        <taxon>Pseudomonadati</taxon>
        <taxon>Thermodesulfobacteriota</taxon>
        <taxon>Desulfobacteria</taxon>
        <taxon>Desulfobacterales</taxon>
        <taxon>Desulfobacteraceae</taxon>
        <taxon>Desulfamplus</taxon>
    </lineage>
</organism>
<keyword evidence="2" id="KW-0732">Signal</keyword>
<evidence type="ECO:0000313" key="3">
    <source>
        <dbReference type="EMBL" id="SLM28857.1"/>
    </source>
</evidence>
<gene>
    <name evidence="3" type="ORF">MTBBW1_1610019</name>
</gene>
<dbReference type="AlphaFoldDB" id="A0A1W1H8P5"/>
<feature type="compositionally biased region" description="Polar residues" evidence="1">
    <location>
        <begin position="57"/>
        <end position="73"/>
    </location>
</feature>
<feature type="signal peptide" evidence="2">
    <location>
        <begin position="1"/>
        <end position="27"/>
    </location>
</feature>
<proteinExistence type="predicted"/>
<keyword evidence="4" id="KW-1185">Reference proteome</keyword>
<evidence type="ECO:0008006" key="5">
    <source>
        <dbReference type="Google" id="ProtNLM"/>
    </source>
</evidence>
<dbReference type="RefSeq" id="WP_080805334.1">
    <property type="nucleotide sequence ID" value="NZ_LT828550.1"/>
</dbReference>
<evidence type="ECO:0000313" key="4">
    <source>
        <dbReference type="Proteomes" id="UP000191931"/>
    </source>
</evidence>
<sequence>MKINMKSKPVIKASLFLVASAMLLLNACSNDESTGDYSGVGKLISDRNKARIRKAASDSQEQNSTDQSSSFNDGSEDASSERITPGLTFEENVKIVSESSGKTIARAIAYLDKSGRIINIRIMKN</sequence>
<dbReference type="OrthoDB" id="5420664at2"/>
<evidence type="ECO:0000256" key="1">
    <source>
        <dbReference type="SAM" id="MobiDB-lite"/>
    </source>
</evidence>
<protein>
    <recommendedName>
        <fullName evidence="5">Lipoprotein</fullName>
    </recommendedName>
</protein>
<name>A0A1W1H8P5_9BACT</name>
<accession>A0A1W1H8P5</accession>